<evidence type="ECO:0000256" key="1">
    <source>
        <dbReference type="SAM" id="SignalP"/>
    </source>
</evidence>
<evidence type="ECO:0000313" key="3">
    <source>
        <dbReference type="WBParaSite" id="Pan_g11085.t1"/>
    </source>
</evidence>
<dbReference type="WBParaSite" id="Pan_g11085.t1">
    <property type="protein sequence ID" value="Pan_g11085.t1"/>
    <property type="gene ID" value="Pan_g11085"/>
</dbReference>
<accession>A0A7E4UP99</accession>
<evidence type="ECO:0000313" key="2">
    <source>
        <dbReference type="Proteomes" id="UP000492821"/>
    </source>
</evidence>
<keyword evidence="2" id="KW-1185">Reference proteome</keyword>
<proteinExistence type="predicted"/>
<organism evidence="2 3">
    <name type="scientific">Panagrellus redivivus</name>
    <name type="common">Microworm</name>
    <dbReference type="NCBI Taxonomy" id="6233"/>
    <lineage>
        <taxon>Eukaryota</taxon>
        <taxon>Metazoa</taxon>
        <taxon>Ecdysozoa</taxon>
        <taxon>Nematoda</taxon>
        <taxon>Chromadorea</taxon>
        <taxon>Rhabditida</taxon>
        <taxon>Tylenchina</taxon>
        <taxon>Panagrolaimomorpha</taxon>
        <taxon>Panagrolaimoidea</taxon>
        <taxon>Panagrolaimidae</taxon>
        <taxon>Panagrellus</taxon>
    </lineage>
</organism>
<sequence length="155" mass="17778">MLCIVALFLVFTISTTIAQWSGEMVHSKQFQVRIIADFTCHGVKHKSNYVDIMTPDFGPLDNDAIGNFFGDHMDIIARHPTKVNIHDKTTKWRFYIRVWDDCGGCSTYIGSEKRAIYDSPIIPEKYVFETRQDAVANPYKVKIELSQCKRIKLVG</sequence>
<feature type="chain" id="PRO_5028869289" evidence="1">
    <location>
        <begin position="19"/>
        <end position="155"/>
    </location>
</feature>
<name>A0A7E4UP99_PANRE</name>
<feature type="signal peptide" evidence="1">
    <location>
        <begin position="1"/>
        <end position="18"/>
    </location>
</feature>
<reference evidence="3" key="2">
    <citation type="submission" date="2020-10" db="UniProtKB">
        <authorList>
            <consortium name="WormBaseParasite"/>
        </authorList>
    </citation>
    <scope>IDENTIFICATION</scope>
</reference>
<protein>
    <submittedName>
        <fullName evidence="3">Uncharacterized protein</fullName>
    </submittedName>
</protein>
<keyword evidence="1" id="KW-0732">Signal</keyword>
<dbReference type="Proteomes" id="UP000492821">
    <property type="component" value="Unassembled WGS sequence"/>
</dbReference>
<reference evidence="2" key="1">
    <citation type="journal article" date="2013" name="Genetics">
        <title>The draft genome and transcriptome of Panagrellus redivivus are shaped by the harsh demands of a free-living lifestyle.</title>
        <authorList>
            <person name="Srinivasan J."/>
            <person name="Dillman A.R."/>
            <person name="Macchietto M.G."/>
            <person name="Heikkinen L."/>
            <person name="Lakso M."/>
            <person name="Fracchia K.M."/>
            <person name="Antoshechkin I."/>
            <person name="Mortazavi A."/>
            <person name="Wong G."/>
            <person name="Sternberg P.W."/>
        </authorList>
    </citation>
    <scope>NUCLEOTIDE SEQUENCE [LARGE SCALE GENOMIC DNA]</scope>
    <source>
        <strain evidence="2">MT8872</strain>
    </source>
</reference>
<dbReference type="AlphaFoldDB" id="A0A7E4UP99"/>